<dbReference type="PANTHER" id="PTHR43690">
    <property type="entry name" value="NARDILYSIN"/>
    <property type="match status" value="1"/>
</dbReference>
<evidence type="ECO:0000313" key="8">
    <source>
        <dbReference type="EMBL" id="MBO1320270.1"/>
    </source>
</evidence>
<keyword evidence="2" id="KW-0645">Protease</keyword>
<evidence type="ECO:0000256" key="2">
    <source>
        <dbReference type="ARBA" id="ARBA00022670"/>
    </source>
</evidence>
<reference evidence="8" key="1">
    <citation type="submission" date="2021-03" db="EMBL/GenBank/DDBJ databases">
        <authorList>
            <person name="Wang G."/>
        </authorList>
    </citation>
    <scope>NUCLEOTIDE SEQUENCE</scope>
    <source>
        <strain evidence="8">KCTC 12899</strain>
    </source>
</reference>
<name>A0A8J7QHG2_9BACT</name>
<comment type="similarity">
    <text evidence="1">Belongs to the peptidase M16 family.</text>
</comment>
<evidence type="ECO:0000313" key="9">
    <source>
        <dbReference type="Proteomes" id="UP000664417"/>
    </source>
</evidence>
<evidence type="ECO:0000256" key="4">
    <source>
        <dbReference type="ARBA" id="ARBA00022833"/>
    </source>
</evidence>
<dbReference type="SUPFAM" id="SSF63411">
    <property type="entry name" value="LuxS/MPP-like metallohydrolase"/>
    <property type="match status" value="2"/>
</dbReference>
<dbReference type="GO" id="GO:0006508">
    <property type="term" value="P:proteolysis"/>
    <property type="evidence" value="ECO:0007669"/>
    <property type="project" value="UniProtKB-KW"/>
</dbReference>
<dbReference type="Proteomes" id="UP000664417">
    <property type="component" value="Unassembled WGS sequence"/>
</dbReference>
<evidence type="ECO:0000256" key="3">
    <source>
        <dbReference type="ARBA" id="ARBA00022801"/>
    </source>
</evidence>
<dbReference type="Gene3D" id="3.30.830.10">
    <property type="entry name" value="Metalloenzyme, LuxS/M16 peptidase-like"/>
    <property type="match status" value="2"/>
</dbReference>
<keyword evidence="4" id="KW-0862">Zinc</keyword>
<proteinExistence type="inferred from homology"/>
<comment type="caution">
    <text evidence="8">The sequence shown here is derived from an EMBL/GenBank/DDBJ whole genome shotgun (WGS) entry which is preliminary data.</text>
</comment>
<feature type="domain" description="Peptidase M16 C-terminal" evidence="7">
    <location>
        <begin position="201"/>
        <end position="376"/>
    </location>
</feature>
<dbReference type="Pfam" id="PF00675">
    <property type="entry name" value="Peptidase_M16"/>
    <property type="match status" value="1"/>
</dbReference>
<evidence type="ECO:0000259" key="6">
    <source>
        <dbReference type="Pfam" id="PF00675"/>
    </source>
</evidence>
<keyword evidence="3" id="KW-0378">Hydrolase</keyword>
<dbReference type="GO" id="GO:0008237">
    <property type="term" value="F:metallopeptidase activity"/>
    <property type="evidence" value="ECO:0007669"/>
    <property type="project" value="UniProtKB-KW"/>
</dbReference>
<feature type="domain" description="Peptidase M16 N-terminal" evidence="6">
    <location>
        <begin position="44"/>
        <end position="179"/>
    </location>
</feature>
<gene>
    <name evidence="8" type="ORF">J3U88_17475</name>
</gene>
<dbReference type="AlphaFoldDB" id="A0A8J7QHG2"/>
<dbReference type="InterPro" id="IPR050626">
    <property type="entry name" value="Peptidase_M16"/>
</dbReference>
<keyword evidence="9" id="KW-1185">Reference proteome</keyword>
<dbReference type="InterPro" id="IPR011249">
    <property type="entry name" value="Metalloenz_LuxS/M16"/>
</dbReference>
<evidence type="ECO:0000259" key="7">
    <source>
        <dbReference type="Pfam" id="PF05193"/>
    </source>
</evidence>
<organism evidence="8 9">
    <name type="scientific">Acanthopleuribacter pedis</name>
    <dbReference type="NCBI Taxonomy" id="442870"/>
    <lineage>
        <taxon>Bacteria</taxon>
        <taxon>Pseudomonadati</taxon>
        <taxon>Acidobacteriota</taxon>
        <taxon>Holophagae</taxon>
        <taxon>Acanthopleuribacterales</taxon>
        <taxon>Acanthopleuribacteraceae</taxon>
        <taxon>Acanthopleuribacter</taxon>
    </lineage>
</organism>
<protein>
    <submittedName>
        <fullName evidence="8">Insulinase family protein</fullName>
    </submittedName>
</protein>
<dbReference type="PANTHER" id="PTHR43690:SF35">
    <property type="entry name" value="NON-CATALYTIC MEMBER OF PEPTIDASE SUBFAMILY M16B-RELATED"/>
    <property type="match status" value="1"/>
</dbReference>
<dbReference type="EMBL" id="JAFREP010000016">
    <property type="protein sequence ID" value="MBO1320270.1"/>
    <property type="molecule type" value="Genomic_DNA"/>
</dbReference>
<dbReference type="InterPro" id="IPR011765">
    <property type="entry name" value="Pept_M16_N"/>
</dbReference>
<dbReference type="InterPro" id="IPR007863">
    <property type="entry name" value="Peptidase_M16_C"/>
</dbReference>
<evidence type="ECO:0000256" key="1">
    <source>
        <dbReference type="ARBA" id="ARBA00007261"/>
    </source>
</evidence>
<dbReference type="GO" id="GO:0046872">
    <property type="term" value="F:metal ion binding"/>
    <property type="evidence" value="ECO:0007669"/>
    <property type="project" value="InterPro"/>
</dbReference>
<sequence length="455" mass="50566">MMTYWKGLTTALCVLSGLVGGLFADDGLKLPHVHYQLDNGLNVILYQDDAVPMVAVNMWYHVGSGHEKVGRTGFAHLFEHILFEGSKNVPEGYFDIWLEEVGGENNGSTTTDRTNYYEIVPKHALELALFLESDRMGFLLEAMSQKKLDGQRDIVKNERRERYDNAPYGQVFPNLVEMLYPKGHPYSWSPIGDMADLDAASLEDVVEFFKVYYGPNNASLVIAGDIEIEPTKALVEKWFGAIPRGKPVPPLASVGARIDGEKRRVLEDDVQLERVVLGWNTPRAFGPTDATFDILAQLLTGGKNSRLHKRLVYDLQIAQSVSAFNWSKLQGSDFIIIATGRAGVSAAQLEKVIDEELEKLKQEAPAARELQRVINQTRAATLAGLQDIETVAETLNRYYFYTGNPDYLGEELGALSLVEPQDVSTMAKTYLRPDRRVVITVVPKKQGADAEGGTP</sequence>
<keyword evidence="5" id="KW-0482">Metalloprotease</keyword>
<accession>A0A8J7QHG2</accession>
<dbReference type="RefSeq" id="WP_207860224.1">
    <property type="nucleotide sequence ID" value="NZ_JAFREP010000016.1"/>
</dbReference>
<dbReference type="Pfam" id="PF05193">
    <property type="entry name" value="Peptidase_M16_C"/>
    <property type="match status" value="1"/>
</dbReference>
<evidence type="ECO:0000256" key="5">
    <source>
        <dbReference type="ARBA" id="ARBA00023049"/>
    </source>
</evidence>